<dbReference type="Proteomes" id="UP000286934">
    <property type="component" value="Unassembled WGS sequence"/>
</dbReference>
<dbReference type="Pfam" id="PF04134">
    <property type="entry name" value="DCC1-like"/>
    <property type="match status" value="1"/>
</dbReference>
<organism evidence="1 2">
    <name type="scientific">Aliidiomarina shirensis</name>
    <dbReference type="NCBI Taxonomy" id="1048642"/>
    <lineage>
        <taxon>Bacteria</taxon>
        <taxon>Pseudomonadati</taxon>
        <taxon>Pseudomonadota</taxon>
        <taxon>Gammaproteobacteria</taxon>
        <taxon>Alteromonadales</taxon>
        <taxon>Idiomarinaceae</taxon>
        <taxon>Aliidiomarina</taxon>
    </lineage>
</organism>
<evidence type="ECO:0000313" key="2">
    <source>
        <dbReference type="Proteomes" id="UP000286934"/>
    </source>
</evidence>
<dbReference type="PANTHER" id="PTHR34290:SF2">
    <property type="entry name" value="OS04G0668800 PROTEIN"/>
    <property type="match status" value="1"/>
</dbReference>
<evidence type="ECO:0000313" key="1">
    <source>
        <dbReference type="EMBL" id="RUO35600.1"/>
    </source>
</evidence>
<comment type="caution">
    <text evidence="1">The sequence shown here is derived from an EMBL/GenBank/DDBJ whole genome shotgun (WGS) entry which is preliminary data.</text>
</comment>
<dbReference type="GO" id="GO:0015035">
    <property type="term" value="F:protein-disulfide reductase activity"/>
    <property type="evidence" value="ECO:0007669"/>
    <property type="project" value="InterPro"/>
</dbReference>
<dbReference type="InterPro" id="IPR036249">
    <property type="entry name" value="Thioredoxin-like_sf"/>
</dbReference>
<gene>
    <name evidence="1" type="ORF">CWE13_11780</name>
</gene>
<proteinExistence type="predicted"/>
<dbReference type="PANTHER" id="PTHR34290">
    <property type="entry name" value="SI:CH73-390P7.2"/>
    <property type="match status" value="1"/>
</dbReference>
<protein>
    <submittedName>
        <fullName evidence="1">DUF393 domain-containing protein</fullName>
    </submittedName>
</protein>
<sequence>MSTEKSLTIFYDGGCPLCVREMKHLKRLDRDEKIVFENILHDDFTTRYPNISIENANQILHGINRSGEMIYGLDVTHAAWSAVGRGWLTAPLRWPVIGWFADKAYLFFARNRNQISKLFTGKSRCDQCSID</sequence>
<dbReference type="InterPro" id="IPR044691">
    <property type="entry name" value="DCC1_Trx"/>
</dbReference>
<name>A0A432WP70_9GAMM</name>
<dbReference type="SUPFAM" id="SSF52833">
    <property type="entry name" value="Thioredoxin-like"/>
    <property type="match status" value="1"/>
</dbReference>
<dbReference type="InterPro" id="IPR007263">
    <property type="entry name" value="DCC1-like"/>
</dbReference>
<dbReference type="OrthoDB" id="5294764at2"/>
<dbReference type="AlphaFoldDB" id="A0A432WP70"/>
<dbReference type="RefSeq" id="WP_126808854.1">
    <property type="nucleotide sequence ID" value="NZ_PIPP01000006.1"/>
</dbReference>
<reference evidence="2" key="1">
    <citation type="journal article" date="2018" name="Front. Microbiol.">
        <title>Genome-Based Analysis Reveals the Taxonomy and Diversity of the Family Idiomarinaceae.</title>
        <authorList>
            <person name="Liu Y."/>
            <person name="Lai Q."/>
            <person name="Shao Z."/>
        </authorList>
    </citation>
    <scope>NUCLEOTIDE SEQUENCE [LARGE SCALE GENOMIC DNA]</scope>
    <source>
        <strain evidence="2">AIS</strain>
    </source>
</reference>
<accession>A0A432WP70</accession>
<keyword evidence="2" id="KW-1185">Reference proteome</keyword>
<dbReference type="EMBL" id="PIPP01000006">
    <property type="protein sequence ID" value="RUO35600.1"/>
    <property type="molecule type" value="Genomic_DNA"/>
</dbReference>